<proteinExistence type="inferred from homology"/>
<keyword evidence="9" id="KW-1185">Reference proteome</keyword>
<evidence type="ECO:0000256" key="3">
    <source>
        <dbReference type="ARBA" id="ARBA00022475"/>
    </source>
</evidence>
<keyword evidence="4 7" id="KW-0812">Transmembrane</keyword>
<dbReference type="Gene3D" id="3.40.50.300">
    <property type="entry name" value="P-loop containing nucleotide triphosphate hydrolases"/>
    <property type="match status" value="1"/>
</dbReference>
<dbReference type="GO" id="GO:0005886">
    <property type="term" value="C:plasma membrane"/>
    <property type="evidence" value="ECO:0007669"/>
    <property type="project" value="UniProtKB-SubCell"/>
</dbReference>
<gene>
    <name evidence="8" type="ORF">C3Y92_02260</name>
</gene>
<dbReference type="OrthoDB" id="9759295at2"/>
<dbReference type="SUPFAM" id="SSF52540">
    <property type="entry name" value="P-loop containing nucleoside triphosphate hydrolases"/>
    <property type="match status" value="1"/>
</dbReference>
<dbReference type="PANTHER" id="PTHR37937">
    <property type="entry name" value="CONJUGATIVE TRANSFER: DNA TRANSPORT"/>
    <property type="match status" value="1"/>
</dbReference>
<accession>A0A4P6HI01</accession>
<protein>
    <submittedName>
        <fullName evidence="8">Conjugal transfer protein TraG</fullName>
    </submittedName>
</protein>
<evidence type="ECO:0000313" key="8">
    <source>
        <dbReference type="EMBL" id="QAZ66126.1"/>
    </source>
</evidence>
<evidence type="ECO:0000256" key="5">
    <source>
        <dbReference type="ARBA" id="ARBA00022989"/>
    </source>
</evidence>
<keyword evidence="6 7" id="KW-0472">Membrane</keyword>
<dbReference type="EMBL" id="CP026538">
    <property type="protein sequence ID" value="QAZ66126.1"/>
    <property type="molecule type" value="Genomic_DNA"/>
</dbReference>
<feature type="transmembrane region" description="Helical" evidence="7">
    <location>
        <begin position="24"/>
        <end position="47"/>
    </location>
</feature>
<sequence length="672" mass="74353">MSSEIIQHGLGGIKTRRKLLRWGYLLFMVLLAGVSLSLATQRVAAFFGNHQSLGTPWGSAFGMVWYAPWSILSWHQWSDEYEAVRRAEFHGQMLFIVPQFLILGFALLSMRKPKDTSDIHGSAHWASEDEIKEMGLCGGQGIYVGGWLKKFHGWQAVRQWLRGRRAQTQRYLRHDGPEHVLLYAPTRSGKGVGVILPTLLSYPDSTVNLDIKGENWALTAGWRRSQGHKVLRFDPSDASLGDDRLGTCFNPLDEVRLDTLKAIPDVQNIATMIVDPEGKGLQDYWAKAGFAFIAGALLHCLVTVRHKAKRTATLSDLGNMLADKDRTIEELFEEMLKTDHAALVAECFPSGAIGGQDIHTFIASSAREMLNKSANECSGVVGTAVSNLALYRDPVVAMNTARSDFRVRDLLHHEKPVSLYLVVSPTDVNRVRPLLRLILNIIISRICERMDFENGEQKKPPRRLLMLMDEFTSIGKMEVINKSIAYAAGYGINYLLVIQNIEQLNETYGKENGIKGNCHVRIAYAPNTLETAKELSEMTGKTTVVTERTSLSGSRSGHLKNASVSISETARPLLTPDECMRLPGLTKTGEKAKKPGDMLIFVAGQSPIYGHQILYFRDPAFSERVKIPAPVQSDSLGAATSSNLKANPKATTALEKQSGYAAYLKKAQGAQA</sequence>
<dbReference type="CDD" id="cd01127">
    <property type="entry name" value="TrwB_TraG_TraD_VirD4"/>
    <property type="match status" value="1"/>
</dbReference>
<reference evidence="8 9" key="1">
    <citation type="submission" date="2018-02" db="EMBL/GenBank/DDBJ databases">
        <title>Genome sequence of Desulfovibrio carbinolicus DSM 3852.</title>
        <authorList>
            <person name="Wilbanks E."/>
            <person name="Skennerton C.T."/>
            <person name="Orphan V.J."/>
        </authorList>
    </citation>
    <scope>NUCLEOTIDE SEQUENCE [LARGE SCALE GENOMIC DNA]</scope>
    <source>
        <strain evidence="8 9">DSM 3852</strain>
    </source>
</reference>
<dbReference type="InterPro" id="IPR003688">
    <property type="entry name" value="TraG/VirD4"/>
</dbReference>
<dbReference type="Proteomes" id="UP000293296">
    <property type="component" value="Chromosome"/>
</dbReference>
<evidence type="ECO:0000256" key="6">
    <source>
        <dbReference type="ARBA" id="ARBA00023136"/>
    </source>
</evidence>
<feature type="transmembrane region" description="Helical" evidence="7">
    <location>
        <begin position="93"/>
        <end position="110"/>
    </location>
</feature>
<evidence type="ECO:0000256" key="4">
    <source>
        <dbReference type="ARBA" id="ARBA00022692"/>
    </source>
</evidence>
<evidence type="ECO:0000256" key="2">
    <source>
        <dbReference type="ARBA" id="ARBA00008806"/>
    </source>
</evidence>
<dbReference type="KEGG" id="dcb:C3Y92_02260"/>
<keyword evidence="5 7" id="KW-1133">Transmembrane helix</keyword>
<keyword evidence="3" id="KW-1003">Cell membrane</keyword>
<dbReference type="NCBIfam" id="NF010453">
    <property type="entry name" value="PRK13880.1"/>
    <property type="match status" value="1"/>
</dbReference>
<dbReference type="RefSeq" id="WP_129349110.1">
    <property type="nucleotide sequence ID" value="NZ_CP026538.1"/>
</dbReference>
<evidence type="ECO:0000313" key="9">
    <source>
        <dbReference type="Proteomes" id="UP000293296"/>
    </source>
</evidence>
<evidence type="ECO:0000256" key="7">
    <source>
        <dbReference type="SAM" id="Phobius"/>
    </source>
</evidence>
<feature type="transmembrane region" description="Helical" evidence="7">
    <location>
        <begin position="53"/>
        <end position="72"/>
    </location>
</feature>
<dbReference type="AlphaFoldDB" id="A0A4P6HI01"/>
<name>A0A4P6HI01_9BACT</name>
<comment type="similarity">
    <text evidence="2">Belongs to the VirD4/TraG family.</text>
</comment>
<organism evidence="8 9">
    <name type="scientific">Solidesulfovibrio carbinolicus</name>
    <dbReference type="NCBI Taxonomy" id="296842"/>
    <lineage>
        <taxon>Bacteria</taxon>
        <taxon>Pseudomonadati</taxon>
        <taxon>Thermodesulfobacteriota</taxon>
        <taxon>Desulfovibrionia</taxon>
        <taxon>Desulfovibrionales</taxon>
        <taxon>Desulfovibrionaceae</taxon>
        <taxon>Solidesulfovibrio</taxon>
    </lineage>
</organism>
<dbReference type="PANTHER" id="PTHR37937:SF1">
    <property type="entry name" value="CONJUGATIVE TRANSFER: DNA TRANSPORT"/>
    <property type="match status" value="1"/>
</dbReference>
<dbReference type="InterPro" id="IPR051539">
    <property type="entry name" value="T4SS-coupling_protein"/>
</dbReference>
<dbReference type="Pfam" id="PF02534">
    <property type="entry name" value="T4SS-DNA_transf"/>
    <property type="match status" value="1"/>
</dbReference>
<comment type="subcellular location">
    <subcellularLocation>
        <location evidence="1">Cell membrane</location>
        <topology evidence="1">Multi-pass membrane protein</topology>
    </subcellularLocation>
</comment>
<dbReference type="InterPro" id="IPR027417">
    <property type="entry name" value="P-loop_NTPase"/>
</dbReference>
<evidence type="ECO:0000256" key="1">
    <source>
        <dbReference type="ARBA" id="ARBA00004651"/>
    </source>
</evidence>